<evidence type="ECO:0000256" key="2">
    <source>
        <dbReference type="ARBA" id="ARBA00022448"/>
    </source>
</evidence>
<dbReference type="AlphaFoldDB" id="A0A4Q1AQK9"/>
<organism evidence="10 11">
    <name type="scientific">Halarcobacter mediterraneus</name>
    <dbReference type="NCBI Taxonomy" id="2023153"/>
    <lineage>
        <taxon>Bacteria</taxon>
        <taxon>Pseudomonadati</taxon>
        <taxon>Campylobacterota</taxon>
        <taxon>Epsilonproteobacteria</taxon>
        <taxon>Campylobacterales</taxon>
        <taxon>Arcobacteraceae</taxon>
        <taxon>Halarcobacter</taxon>
    </lineage>
</organism>
<keyword evidence="3" id="KW-1134">Transmembrane beta strand</keyword>
<dbReference type="RefSeq" id="WP_129062555.1">
    <property type="nucleotide sequence ID" value="NZ_NXIE01000006.1"/>
</dbReference>
<dbReference type="InterPro" id="IPR039426">
    <property type="entry name" value="TonB-dep_rcpt-like"/>
</dbReference>
<evidence type="ECO:0000256" key="7">
    <source>
        <dbReference type="ARBA" id="ARBA00023237"/>
    </source>
</evidence>
<dbReference type="Pfam" id="PF07715">
    <property type="entry name" value="Plug"/>
    <property type="match status" value="1"/>
</dbReference>
<comment type="caution">
    <text evidence="10">The sequence shown here is derived from an EMBL/GenBank/DDBJ whole genome shotgun (WGS) entry which is preliminary data.</text>
</comment>
<keyword evidence="5 8" id="KW-0732">Signal</keyword>
<feature type="domain" description="TonB-dependent receptor plug" evidence="9">
    <location>
        <begin position="44"/>
        <end position="141"/>
    </location>
</feature>
<comment type="subcellular location">
    <subcellularLocation>
        <location evidence="1">Cell outer membrane</location>
        <topology evidence="1">Multi-pass membrane protein</topology>
    </subcellularLocation>
</comment>
<keyword evidence="2" id="KW-0813">Transport</keyword>
<protein>
    <submittedName>
        <fullName evidence="10">TonB-dependent receptor</fullName>
    </submittedName>
</protein>
<name>A0A4Q1AQK9_9BACT</name>
<keyword evidence="4" id="KW-0812">Transmembrane</keyword>
<keyword evidence="11" id="KW-1185">Reference proteome</keyword>
<dbReference type="GO" id="GO:0015344">
    <property type="term" value="F:siderophore uptake transmembrane transporter activity"/>
    <property type="evidence" value="ECO:0007669"/>
    <property type="project" value="TreeGrafter"/>
</dbReference>
<dbReference type="Gene3D" id="2.40.170.20">
    <property type="entry name" value="TonB-dependent receptor, beta-barrel domain"/>
    <property type="match status" value="1"/>
</dbReference>
<accession>A0A4Q1AQK9</accession>
<evidence type="ECO:0000256" key="8">
    <source>
        <dbReference type="SAM" id="SignalP"/>
    </source>
</evidence>
<dbReference type="InterPro" id="IPR012910">
    <property type="entry name" value="Plug_dom"/>
</dbReference>
<dbReference type="OrthoDB" id="5337294at2"/>
<dbReference type="PANTHER" id="PTHR30069:SF29">
    <property type="entry name" value="HEMOGLOBIN AND HEMOGLOBIN-HAPTOGLOBIN-BINDING PROTEIN 1-RELATED"/>
    <property type="match status" value="1"/>
</dbReference>
<evidence type="ECO:0000256" key="3">
    <source>
        <dbReference type="ARBA" id="ARBA00022452"/>
    </source>
</evidence>
<dbReference type="GO" id="GO:0009279">
    <property type="term" value="C:cell outer membrane"/>
    <property type="evidence" value="ECO:0007669"/>
    <property type="project" value="UniProtKB-SubCell"/>
</dbReference>
<evidence type="ECO:0000256" key="1">
    <source>
        <dbReference type="ARBA" id="ARBA00004571"/>
    </source>
</evidence>
<dbReference type="InterPro" id="IPR036942">
    <property type="entry name" value="Beta-barrel_TonB_sf"/>
</dbReference>
<evidence type="ECO:0000256" key="5">
    <source>
        <dbReference type="ARBA" id="ARBA00022729"/>
    </source>
</evidence>
<reference evidence="10 11" key="1">
    <citation type="submission" date="2017-09" db="EMBL/GenBank/DDBJ databases">
        <title>Genomics of the genus Arcobacter.</title>
        <authorList>
            <person name="Perez-Cataluna A."/>
            <person name="Figueras M.J."/>
            <person name="Salas-Masso N."/>
        </authorList>
    </citation>
    <scope>NUCLEOTIDE SEQUENCE [LARGE SCALE GENOMIC DNA]</scope>
    <source>
        <strain evidence="10 11">F156-34</strain>
    </source>
</reference>
<dbReference type="PANTHER" id="PTHR30069">
    <property type="entry name" value="TONB-DEPENDENT OUTER MEMBRANE RECEPTOR"/>
    <property type="match status" value="1"/>
</dbReference>
<feature type="signal peptide" evidence="8">
    <location>
        <begin position="1"/>
        <end position="17"/>
    </location>
</feature>
<evidence type="ECO:0000259" key="9">
    <source>
        <dbReference type="Pfam" id="PF07715"/>
    </source>
</evidence>
<dbReference type="GO" id="GO:0044718">
    <property type="term" value="P:siderophore transmembrane transport"/>
    <property type="evidence" value="ECO:0007669"/>
    <property type="project" value="TreeGrafter"/>
</dbReference>
<dbReference type="Proteomes" id="UP000289718">
    <property type="component" value="Unassembled WGS sequence"/>
</dbReference>
<evidence type="ECO:0000313" key="10">
    <source>
        <dbReference type="EMBL" id="RXK11693.1"/>
    </source>
</evidence>
<keyword evidence="10" id="KW-0675">Receptor</keyword>
<proteinExistence type="predicted"/>
<keyword evidence="7" id="KW-0998">Cell outer membrane</keyword>
<dbReference type="SUPFAM" id="SSF56935">
    <property type="entry name" value="Porins"/>
    <property type="match status" value="1"/>
</dbReference>
<sequence length="637" mass="74670">MKIFVFLLISFFSVLNASTLSNLLKEYEKSSKNSLETIDEKMGYVIVYTKEELELMQYENLSDVLKELPANNLNINKMGLNTISLPGTKTDVTGFFRLYINDHEVSSIYNQSPSLSWSEMPISLIDHIEIYYGEGSFNLGNATGVQFIRVYTKSAKKENGNELYLSQSNKSSNSQSITHSSILENGWTYLFHLTNNNDFPKNSFDKNNLKNDKNSQYLFFNLNSEYINFDMGYTNLQKDVYTGYSSDFMPDDGLLESKNFFLHLTNYLSEDKTFKSTISYDVNNYKYEESNKEGLFLVPIIDLKNINETMPKYYNEDLKFTKVEASLSKKFFLDRHKIYSALNVATKKYKVNNRESINFLNQKSNISDYTDYNKENIYSFMIEEDFKLKENLHLIANYKISKYERKGSTLENDVEYLYRFGGIYLPTEYLGFKTFYTRSYLAPNFFNIDFKEKSENTFKTQKYKYFNFESVLAFGNSKFNIDYYRVKIDDFAYNSPIGFINIEDAVKTNGVILEYEYKIDKKSKIKLNYYKNNLNRNSTNSYEGGYLKYSTKYERFSYFTSLIYKSAYKFLDLDVANSYNLNMGFTYNYTKNLSINLKGQNLLNKPTSSLFNNGIGGDNISINDYNRKFIFGIRWLF</sequence>
<evidence type="ECO:0000256" key="4">
    <source>
        <dbReference type="ARBA" id="ARBA00022692"/>
    </source>
</evidence>
<keyword evidence="6" id="KW-0472">Membrane</keyword>
<dbReference type="EMBL" id="NXIE01000006">
    <property type="protein sequence ID" value="RXK11693.1"/>
    <property type="molecule type" value="Genomic_DNA"/>
</dbReference>
<evidence type="ECO:0000313" key="11">
    <source>
        <dbReference type="Proteomes" id="UP000289718"/>
    </source>
</evidence>
<feature type="chain" id="PRO_5020184834" evidence="8">
    <location>
        <begin position="18"/>
        <end position="637"/>
    </location>
</feature>
<evidence type="ECO:0000256" key="6">
    <source>
        <dbReference type="ARBA" id="ARBA00023136"/>
    </source>
</evidence>
<gene>
    <name evidence="10" type="ORF">CP965_13055</name>
</gene>